<proteinExistence type="predicted"/>
<sequence length="382" mass="42288">MSQTFKPVNYSLPSSLLNRQSLAFCALALLLHLLVLFNLNSTPVAVKPLLAEQMVRVQLRESVAATPAQAQANPAASMKKTRPASTVSGTRTTPYRQIQDEPASILPEVMEKTRVPVPDTATLLTANTPPIEVARETPPAPAPYPTQPTVEAEAAYAVRPPPSGAILMRIVRTENNRHPVNGQGEIHWDFENGLYKMRVEASLNLLITSLNLYTLRSEGKQDSYGIAPTLSTETRRNRSETATHFNQDERTVSFSSSNKTSTVNQGVQDKASVLMQLAGIAYANPDKFQAGREIRLQVAEDRDVSNFVFVITGQEEIDTPMGKIITWHVNRPPRPGSYNSRLEIWLAPVYNWYPVQIRNTESNGAITTQTANKIISSKNIER</sequence>
<dbReference type="InterPro" id="IPR021457">
    <property type="entry name" value="DUF3108"/>
</dbReference>
<feature type="compositionally biased region" description="Polar residues" evidence="1">
    <location>
        <begin position="83"/>
        <end position="96"/>
    </location>
</feature>
<evidence type="ECO:0000256" key="1">
    <source>
        <dbReference type="SAM" id="MobiDB-lite"/>
    </source>
</evidence>
<dbReference type="Pfam" id="PF11306">
    <property type="entry name" value="DUF3108"/>
    <property type="match status" value="1"/>
</dbReference>
<name>A0ABR6ZRS2_9BURK</name>
<keyword evidence="3" id="KW-1185">Reference proteome</keyword>
<comment type="caution">
    <text evidence="2">The sequence shown here is derived from an EMBL/GenBank/DDBJ whole genome shotgun (WGS) entry which is preliminary data.</text>
</comment>
<protein>
    <submittedName>
        <fullName evidence="2">DUF3108 domain-containing protein</fullName>
    </submittedName>
</protein>
<gene>
    <name evidence="2" type="ORF">H8L32_13800</name>
</gene>
<dbReference type="EMBL" id="JACOGF010000006">
    <property type="protein sequence ID" value="MBC3918562.1"/>
    <property type="molecule type" value="Genomic_DNA"/>
</dbReference>
<accession>A0ABR6ZRS2</accession>
<dbReference type="Proteomes" id="UP000650424">
    <property type="component" value="Unassembled WGS sequence"/>
</dbReference>
<reference evidence="2 3" key="1">
    <citation type="submission" date="2020-08" db="EMBL/GenBank/DDBJ databases">
        <title>Novel species isolated from subtropical streams in China.</title>
        <authorList>
            <person name="Lu H."/>
        </authorList>
    </citation>
    <scope>NUCLEOTIDE SEQUENCE [LARGE SCALE GENOMIC DNA]</scope>
    <source>
        <strain evidence="2 3">CY18W</strain>
    </source>
</reference>
<feature type="compositionally biased region" description="Low complexity" evidence="1">
    <location>
        <begin position="66"/>
        <end position="76"/>
    </location>
</feature>
<evidence type="ECO:0000313" key="3">
    <source>
        <dbReference type="Proteomes" id="UP000650424"/>
    </source>
</evidence>
<organism evidence="2 3">
    <name type="scientific">Undibacterium hunanense</name>
    <dbReference type="NCBI Taxonomy" id="2762292"/>
    <lineage>
        <taxon>Bacteria</taxon>
        <taxon>Pseudomonadati</taxon>
        <taxon>Pseudomonadota</taxon>
        <taxon>Betaproteobacteria</taxon>
        <taxon>Burkholderiales</taxon>
        <taxon>Oxalobacteraceae</taxon>
        <taxon>Undibacterium</taxon>
    </lineage>
</organism>
<feature type="region of interest" description="Disordered" evidence="1">
    <location>
        <begin position="66"/>
        <end position="100"/>
    </location>
</feature>
<dbReference type="RefSeq" id="WP_186947816.1">
    <property type="nucleotide sequence ID" value="NZ_JACOGF010000006.1"/>
</dbReference>
<evidence type="ECO:0000313" key="2">
    <source>
        <dbReference type="EMBL" id="MBC3918562.1"/>
    </source>
</evidence>